<feature type="compositionally biased region" description="Polar residues" evidence="6">
    <location>
        <begin position="75"/>
        <end position="85"/>
    </location>
</feature>
<dbReference type="EMBL" id="JAULSY010000034">
    <property type="protein sequence ID" value="KAK0670239.1"/>
    <property type="molecule type" value="Genomic_DNA"/>
</dbReference>
<feature type="transmembrane region" description="Helical" evidence="7">
    <location>
        <begin position="491"/>
        <end position="510"/>
    </location>
</feature>
<feature type="transmembrane region" description="Helical" evidence="7">
    <location>
        <begin position="429"/>
        <end position="450"/>
    </location>
</feature>
<proteinExistence type="predicted"/>
<dbReference type="Proteomes" id="UP001174997">
    <property type="component" value="Unassembled WGS sequence"/>
</dbReference>
<feature type="transmembrane region" description="Helical" evidence="7">
    <location>
        <begin position="146"/>
        <end position="163"/>
    </location>
</feature>
<feature type="transmembrane region" description="Helical" evidence="7">
    <location>
        <begin position="338"/>
        <end position="361"/>
    </location>
</feature>
<feature type="transmembrane region" description="Helical" evidence="7">
    <location>
        <begin position="206"/>
        <end position="226"/>
    </location>
</feature>
<feature type="region of interest" description="Disordered" evidence="6">
    <location>
        <begin position="1"/>
        <end position="85"/>
    </location>
</feature>
<feature type="transmembrane region" description="Helical" evidence="7">
    <location>
        <begin position="403"/>
        <end position="422"/>
    </location>
</feature>
<feature type="transmembrane region" description="Helical" evidence="7">
    <location>
        <begin position="175"/>
        <end position="194"/>
    </location>
</feature>
<sequence>MQPGPFWGRMNVNHQDASPPPRSSSYSSTASITNHHPVGHEVRCPGDRCRPEHDRSSFEDQGVLSPLLPGSPPSATHSGNSTEMQDSGMVSFDHEKEAHRINRKMDLHLLPLLSLLYLFNGLDRGNIGNAQTQGFTHDIGALPDDLNLAVSLFFVTFVLFQMPSAAVGQWLGPSTWLPIMMLCWGLVTMIQAFIQGKAALITTRLLIGVFEAGFYPTCIVYLGSFYSRFDLATRIGVFYGQYAIASAFSGALSYAIFQVSHAWLRPWQLLFLVEGVLTCVLGAVAWLWLPAGPRDAWFLSHNEKKFVVDRVGGAESGDVRYSSLTRRDFVETLRDWKLWFVLVFNICASVPATAFSVFLPLIVQGMGYESVEANLMSVPPAVCGAVGLYLFASSSDRHRERGWHIVGALVIALGGLVGVVGSVSNAAKYAALCVFLFGSYVPPPLTVAWLSGNTPTAGKRALVVGANGLGNLAGAIGSQLYRAEYAPGYKLPLLVTLGFVGVALTGYVAYRYTLRAVNARRAAIRKLKSAEQIETERVDTVRHADRKWVFVYDL</sequence>
<evidence type="ECO:0000256" key="7">
    <source>
        <dbReference type="SAM" id="Phobius"/>
    </source>
</evidence>
<dbReference type="SUPFAM" id="SSF103473">
    <property type="entry name" value="MFS general substrate transporter"/>
    <property type="match status" value="1"/>
</dbReference>
<accession>A0AA40DBC6</accession>
<keyword evidence="5 7" id="KW-0472">Membrane</keyword>
<evidence type="ECO:0000256" key="2">
    <source>
        <dbReference type="ARBA" id="ARBA00022448"/>
    </source>
</evidence>
<protein>
    <submittedName>
        <fullName evidence="9">Transporter</fullName>
    </submittedName>
</protein>
<evidence type="ECO:0000256" key="5">
    <source>
        <dbReference type="ARBA" id="ARBA00023136"/>
    </source>
</evidence>
<reference evidence="9" key="1">
    <citation type="submission" date="2023-06" db="EMBL/GenBank/DDBJ databases">
        <title>Genome-scale phylogeny and comparative genomics of the fungal order Sordariales.</title>
        <authorList>
            <consortium name="Lawrence Berkeley National Laboratory"/>
            <person name="Hensen N."/>
            <person name="Bonometti L."/>
            <person name="Westerberg I."/>
            <person name="Brannstrom I.O."/>
            <person name="Guillou S."/>
            <person name="Cros-Aarteil S."/>
            <person name="Calhoun S."/>
            <person name="Haridas S."/>
            <person name="Kuo A."/>
            <person name="Mondo S."/>
            <person name="Pangilinan J."/>
            <person name="Riley R."/>
            <person name="Labutti K."/>
            <person name="Andreopoulos B."/>
            <person name="Lipzen A."/>
            <person name="Chen C."/>
            <person name="Yanf M."/>
            <person name="Daum C."/>
            <person name="Ng V."/>
            <person name="Clum A."/>
            <person name="Steindorff A."/>
            <person name="Ohm R."/>
            <person name="Martin F."/>
            <person name="Silar P."/>
            <person name="Natvig D."/>
            <person name="Lalanne C."/>
            <person name="Gautier V."/>
            <person name="Ament-Velasquez S.L."/>
            <person name="Kruys A."/>
            <person name="Hutchinson M.I."/>
            <person name="Powell A.J."/>
            <person name="Barry K."/>
            <person name="Miller A.N."/>
            <person name="Grigoriev I.V."/>
            <person name="Debuchy R."/>
            <person name="Gladieux P."/>
            <person name="Thoren M.H."/>
            <person name="Johannesson H."/>
        </authorList>
    </citation>
    <scope>NUCLEOTIDE SEQUENCE</scope>
    <source>
        <strain evidence="9">CBS 307.81</strain>
    </source>
</reference>
<evidence type="ECO:0000256" key="6">
    <source>
        <dbReference type="SAM" id="MobiDB-lite"/>
    </source>
</evidence>
<evidence type="ECO:0000259" key="8">
    <source>
        <dbReference type="PROSITE" id="PS50850"/>
    </source>
</evidence>
<feature type="compositionally biased region" description="Basic and acidic residues" evidence="6">
    <location>
        <begin position="38"/>
        <end position="58"/>
    </location>
</feature>
<dbReference type="PANTHER" id="PTHR43791:SF21">
    <property type="entry name" value="MAJOR FACILITATOR SUPERFAMILY (MFS) PROFILE DOMAIN-CONTAINING PROTEIN"/>
    <property type="match status" value="1"/>
</dbReference>
<feature type="domain" description="Major facilitator superfamily (MFS) profile" evidence="8">
    <location>
        <begin position="109"/>
        <end position="513"/>
    </location>
</feature>
<feature type="transmembrane region" description="Helical" evidence="7">
    <location>
        <begin position="373"/>
        <end position="391"/>
    </location>
</feature>
<dbReference type="Pfam" id="PF07690">
    <property type="entry name" value="MFS_1"/>
    <property type="match status" value="1"/>
</dbReference>
<evidence type="ECO:0000256" key="1">
    <source>
        <dbReference type="ARBA" id="ARBA00004141"/>
    </source>
</evidence>
<dbReference type="GO" id="GO:0016020">
    <property type="term" value="C:membrane"/>
    <property type="evidence" value="ECO:0007669"/>
    <property type="project" value="UniProtKB-SubCell"/>
</dbReference>
<gene>
    <name evidence="9" type="ORF">QBC41DRAFT_318404</name>
</gene>
<evidence type="ECO:0000256" key="4">
    <source>
        <dbReference type="ARBA" id="ARBA00022989"/>
    </source>
</evidence>
<dbReference type="FunFam" id="1.20.1250.20:FF:000018">
    <property type="entry name" value="MFS transporter permease"/>
    <property type="match status" value="1"/>
</dbReference>
<comment type="subcellular location">
    <subcellularLocation>
        <location evidence="1">Membrane</location>
        <topology evidence="1">Multi-pass membrane protein</topology>
    </subcellularLocation>
</comment>
<evidence type="ECO:0000256" key="3">
    <source>
        <dbReference type="ARBA" id="ARBA00022692"/>
    </source>
</evidence>
<organism evidence="9 10">
    <name type="scientific">Cercophora samala</name>
    <dbReference type="NCBI Taxonomy" id="330535"/>
    <lineage>
        <taxon>Eukaryota</taxon>
        <taxon>Fungi</taxon>
        <taxon>Dikarya</taxon>
        <taxon>Ascomycota</taxon>
        <taxon>Pezizomycotina</taxon>
        <taxon>Sordariomycetes</taxon>
        <taxon>Sordariomycetidae</taxon>
        <taxon>Sordariales</taxon>
        <taxon>Lasiosphaeriaceae</taxon>
        <taxon>Cercophora</taxon>
    </lineage>
</organism>
<comment type="caution">
    <text evidence="9">The sequence shown here is derived from an EMBL/GenBank/DDBJ whole genome shotgun (WGS) entry which is preliminary data.</text>
</comment>
<dbReference type="PANTHER" id="PTHR43791">
    <property type="entry name" value="PERMEASE-RELATED"/>
    <property type="match status" value="1"/>
</dbReference>
<dbReference type="Gene3D" id="1.20.1250.20">
    <property type="entry name" value="MFS general substrate transporter like domains"/>
    <property type="match status" value="2"/>
</dbReference>
<dbReference type="InterPro" id="IPR020846">
    <property type="entry name" value="MFS_dom"/>
</dbReference>
<keyword evidence="4 7" id="KW-1133">Transmembrane helix</keyword>
<dbReference type="AlphaFoldDB" id="A0AA40DBC6"/>
<dbReference type="PROSITE" id="PS50850">
    <property type="entry name" value="MFS"/>
    <property type="match status" value="1"/>
</dbReference>
<dbReference type="InterPro" id="IPR036259">
    <property type="entry name" value="MFS_trans_sf"/>
</dbReference>
<feature type="transmembrane region" description="Helical" evidence="7">
    <location>
        <begin position="238"/>
        <end position="257"/>
    </location>
</feature>
<dbReference type="GO" id="GO:0022857">
    <property type="term" value="F:transmembrane transporter activity"/>
    <property type="evidence" value="ECO:0007669"/>
    <property type="project" value="InterPro"/>
</dbReference>
<keyword evidence="2" id="KW-0813">Transport</keyword>
<keyword evidence="3 7" id="KW-0812">Transmembrane</keyword>
<feature type="transmembrane region" description="Helical" evidence="7">
    <location>
        <begin position="269"/>
        <end position="289"/>
    </location>
</feature>
<keyword evidence="10" id="KW-1185">Reference proteome</keyword>
<name>A0AA40DBC6_9PEZI</name>
<evidence type="ECO:0000313" key="10">
    <source>
        <dbReference type="Proteomes" id="UP001174997"/>
    </source>
</evidence>
<dbReference type="FunFam" id="1.20.1250.20:FF:000013">
    <property type="entry name" value="MFS general substrate transporter"/>
    <property type="match status" value="1"/>
</dbReference>
<dbReference type="InterPro" id="IPR011701">
    <property type="entry name" value="MFS"/>
</dbReference>
<evidence type="ECO:0000313" key="9">
    <source>
        <dbReference type="EMBL" id="KAK0670239.1"/>
    </source>
</evidence>